<dbReference type="SUPFAM" id="SSF53182">
    <property type="entry name" value="Pyrrolidone carboxyl peptidase (pyroglutamate aminopeptidase)"/>
    <property type="match status" value="1"/>
</dbReference>
<keyword evidence="2" id="KW-0645">Protease</keyword>
<dbReference type="EMBL" id="JAQIZZ010000007">
    <property type="protein sequence ID" value="KAJ5533168.1"/>
    <property type="molecule type" value="Genomic_DNA"/>
</dbReference>
<dbReference type="Proteomes" id="UP001220324">
    <property type="component" value="Unassembled WGS sequence"/>
</dbReference>
<organism evidence="5 6">
    <name type="scientific">Penicillium frequentans</name>
    <dbReference type="NCBI Taxonomy" id="3151616"/>
    <lineage>
        <taxon>Eukaryota</taxon>
        <taxon>Fungi</taxon>
        <taxon>Dikarya</taxon>
        <taxon>Ascomycota</taxon>
        <taxon>Pezizomycotina</taxon>
        <taxon>Eurotiomycetes</taxon>
        <taxon>Eurotiomycetidae</taxon>
        <taxon>Eurotiales</taxon>
        <taxon>Aspergillaceae</taxon>
        <taxon>Penicillium</taxon>
    </lineage>
</organism>
<dbReference type="PANTHER" id="PTHR23402:SF1">
    <property type="entry name" value="PYROGLUTAMYL-PEPTIDASE I"/>
    <property type="match status" value="1"/>
</dbReference>
<dbReference type="Gene3D" id="3.40.630.20">
    <property type="entry name" value="Peptidase C15, pyroglutamyl peptidase I-like"/>
    <property type="match status" value="1"/>
</dbReference>
<evidence type="ECO:0000256" key="1">
    <source>
        <dbReference type="ARBA" id="ARBA00006641"/>
    </source>
</evidence>
<dbReference type="AlphaFoldDB" id="A0AAD6CQI3"/>
<sequence length="268" mass="29336">MGDYGPASNHSTEPSLATAPDISVLITGFGPFKTNLVNASSLIAKSLPGSFTFPGPGPTDRRVILHVHPDPIPVAYSSVRESLPVILNDFATANQGRRPDLVIHIGIASPRLYYSVEHLAHRDDYNITDIDGRSGYEDGEKRWKELGLPPILCPGKAFVAIKEQNDQRSHKGPKSGPYPPEGHFLETWKANASSGLDLRISHDAGHYLCDFIFYTSMALATQQGQDRNVLFLHVPGAAEDADVERGREITLALIKAMVTCWIDEKHCA</sequence>
<keyword evidence="6" id="KW-1185">Reference proteome</keyword>
<evidence type="ECO:0000313" key="6">
    <source>
        <dbReference type="Proteomes" id="UP001220324"/>
    </source>
</evidence>
<evidence type="ECO:0000256" key="4">
    <source>
        <dbReference type="ARBA" id="ARBA00022807"/>
    </source>
</evidence>
<evidence type="ECO:0000256" key="2">
    <source>
        <dbReference type="ARBA" id="ARBA00022670"/>
    </source>
</evidence>
<dbReference type="GO" id="GO:0006508">
    <property type="term" value="P:proteolysis"/>
    <property type="evidence" value="ECO:0007669"/>
    <property type="project" value="UniProtKB-KW"/>
</dbReference>
<dbReference type="Pfam" id="PF01470">
    <property type="entry name" value="Peptidase_C15"/>
    <property type="match status" value="2"/>
</dbReference>
<dbReference type="InterPro" id="IPR036440">
    <property type="entry name" value="Peptidase_C15-like_sf"/>
</dbReference>
<gene>
    <name evidence="5" type="ORF">N7494_009720</name>
</gene>
<protein>
    <submittedName>
        <fullName evidence="5">Peptidase C15 pyroglutamyl peptidase I</fullName>
    </submittedName>
</protein>
<accession>A0AAD6CQI3</accession>
<dbReference type="PANTHER" id="PTHR23402">
    <property type="entry name" value="PROTEASE FAMILY C15 PYROGLUTAMYL-PEPTIDASE I-RELATED"/>
    <property type="match status" value="1"/>
</dbReference>
<name>A0AAD6CQI3_9EURO</name>
<evidence type="ECO:0000313" key="5">
    <source>
        <dbReference type="EMBL" id="KAJ5533168.1"/>
    </source>
</evidence>
<evidence type="ECO:0000256" key="3">
    <source>
        <dbReference type="ARBA" id="ARBA00022801"/>
    </source>
</evidence>
<keyword evidence="3" id="KW-0378">Hydrolase</keyword>
<proteinExistence type="inferred from homology"/>
<dbReference type="GO" id="GO:0008234">
    <property type="term" value="F:cysteine-type peptidase activity"/>
    <property type="evidence" value="ECO:0007669"/>
    <property type="project" value="UniProtKB-KW"/>
</dbReference>
<reference evidence="5 6" key="1">
    <citation type="journal article" date="2023" name="IMA Fungus">
        <title>Comparative genomic study of the Penicillium genus elucidates a diverse pangenome and 15 lateral gene transfer events.</title>
        <authorList>
            <person name="Petersen C."/>
            <person name="Sorensen T."/>
            <person name="Nielsen M.R."/>
            <person name="Sondergaard T.E."/>
            <person name="Sorensen J.L."/>
            <person name="Fitzpatrick D.A."/>
            <person name="Frisvad J.C."/>
            <person name="Nielsen K.L."/>
        </authorList>
    </citation>
    <scope>NUCLEOTIDE SEQUENCE [LARGE SCALE GENOMIC DNA]</scope>
    <source>
        <strain evidence="5 6">IBT 35679</strain>
    </source>
</reference>
<dbReference type="InterPro" id="IPR016125">
    <property type="entry name" value="Peptidase_C15-like"/>
</dbReference>
<comment type="similarity">
    <text evidence="1">Belongs to the peptidase C15 family.</text>
</comment>
<comment type="caution">
    <text evidence="5">The sequence shown here is derived from an EMBL/GenBank/DDBJ whole genome shotgun (WGS) entry which is preliminary data.</text>
</comment>
<keyword evidence="4" id="KW-0788">Thiol protease</keyword>